<dbReference type="PATRIC" id="fig|1544416.3.peg.1120"/>
<protein>
    <submittedName>
        <fullName evidence="3">Uncharacterized protein</fullName>
    </submittedName>
</protein>
<proteinExistence type="predicted"/>
<comment type="caution">
    <text evidence="3">The sequence shown here is derived from an EMBL/GenBank/DDBJ whole genome shotgun (WGS) entry which is preliminary data.</text>
</comment>
<dbReference type="STRING" id="1544416.Cocul_01113"/>
<keyword evidence="4" id="KW-1185">Reference proteome</keyword>
<feature type="signal peptide" evidence="2">
    <location>
        <begin position="1"/>
        <end position="26"/>
    </location>
</feature>
<dbReference type="EMBL" id="LKST01000002">
    <property type="protein sequence ID" value="KQB84316.1"/>
    <property type="molecule type" value="Genomic_DNA"/>
</dbReference>
<evidence type="ECO:0000313" key="3">
    <source>
        <dbReference type="EMBL" id="KQB84316.1"/>
    </source>
</evidence>
<organism evidence="3 4">
    <name type="scientific">Corynebacterium oculi</name>
    <dbReference type="NCBI Taxonomy" id="1544416"/>
    <lineage>
        <taxon>Bacteria</taxon>
        <taxon>Bacillati</taxon>
        <taxon>Actinomycetota</taxon>
        <taxon>Actinomycetes</taxon>
        <taxon>Mycobacteriales</taxon>
        <taxon>Corynebacteriaceae</taxon>
        <taxon>Corynebacterium</taxon>
    </lineage>
</organism>
<dbReference type="OrthoDB" id="3711047at2"/>
<feature type="chain" id="PRO_5006184505" evidence="2">
    <location>
        <begin position="27"/>
        <end position="227"/>
    </location>
</feature>
<feature type="region of interest" description="Disordered" evidence="1">
    <location>
        <begin position="208"/>
        <end position="227"/>
    </location>
</feature>
<evidence type="ECO:0000256" key="1">
    <source>
        <dbReference type="SAM" id="MobiDB-lite"/>
    </source>
</evidence>
<reference evidence="3 4" key="1">
    <citation type="submission" date="2015-10" db="EMBL/GenBank/DDBJ databases">
        <title>Corynebacteirum lowii and Corynebacterium oculi species nova, derived from human clinical disease and and emended description of Corynebacterium mastiditis.</title>
        <authorList>
            <person name="Bernard K."/>
            <person name="Pacheco A.L."/>
            <person name="Mcdougall C."/>
            <person name="Burtx T."/>
            <person name="Weibe D."/>
            <person name="Tyler S."/>
            <person name="Olson A.B."/>
            <person name="Cnockaert M."/>
            <person name="Eguchi H."/>
            <person name="Kuwahara T."/>
            <person name="Nakayama-Imaohji H."/>
            <person name="Boudewijins M."/>
            <person name="Van Hoecke F."/>
            <person name="Bernier A.-M."/>
            <person name="Vandamme P."/>
        </authorList>
    </citation>
    <scope>NUCLEOTIDE SEQUENCE [LARGE SCALE GENOMIC DNA]</scope>
    <source>
        <strain evidence="3 4">NML 130210</strain>
    </source>
</reference>
<evidence type="ECO:0000313" key="4">
    <source>
        <dbReference type="Proteomes" id="UP000050517"/>
    </source>
</evidence>
<accession>A0A0Q0U9C1</accession>
<gene>
    <name evidence="3" type="ORF">Cocul_01113</name>
</gene>
<dbReference type="RefSeq" id="WP_150114386.1">
    <property type="nucleotide sequence ID" value="NZ_LKST01000002.1"/>
</dbReference>
<name>A0A0Q0U9C1_9CORY</name>
<sequence>MRKKLIVAACSLAVGLSAMGGGSAMAAQTQKLTPDQDEHRSTFVEGERCNPATDGKRHPWEQWIVDEWDRYNGTTSFTNTTDREITYSLEVTEGVNESVKAMSSGNTWDVFFRGLKNRYGVVETSEWSVGDKLGPIKVKPGETVRADYGVHMKEFIGRVRTCDKKTSTWRTEPYFGKYHGKGPSTRFVVWHRTTAEGDYTQNYMPVNDSWGKGGDGGSGSQTINGKA</sequence>
<dbReference type="Proteomes" id="UP000050517">
    <property type="component" value="Unassembled WGS sequence"/>
</dbReference>
<dbReference type="AlphaFoldDB" id="A0A0Q0U9C1"/>
<evidence type="ECO:0000256" key="2">
    <source>
        <dbReference type="SAM" id="SignalP"/>
    </source>
</evidence>
<keyword evidence="2" id="KW-0732">Signal</keyword>